<sequence>MADYPPTDRIDTLPEDLDQLSKLIDQVALECQGKSTALLALLRLLEERHRDICETLFYDALPDNRQHLYALLRDIEVNGGWPYIQRMKLQALLANLPELDFDTLFSTPLAVLQEDRFPDEDK</sequence>
<evidence type="ECO:0000313" key="2">
    <source>
        <dbReference type="Proteomes" id="UP000249081"/>
    </source>
</evidence>
<gene>
    <name evidence="1" type="ORF">DCF17_04690</name>
</gene>
<dbReference type="EMBL" id="QBMN01000021">
    <property type="protein sequence ID" value="PZO43993.1"/>
    <property type="molecule type" value="Genomic_DNA"/>
</dbReference>
<dbReference type="AlphaFoldDB" id="A0A2W4WFU9"/>
<reference evidence="2" key="1">
    <citation type="submission" date="2018-04" db="EMBL/GenBank/DDBJ databases">
        <authorList>
            <person name="Cornet L."/>
        </authorList>
    </citation>
    <scope>NUCLEOTIDE SEQUENCE [LARGE SCALE GENOMIC DNA]</scope>
</reference>
<evidence type="ECO:0000313" key="1">
    <source>
        <dbReference type="EMBL" id="PZO43993.1"/>
    </source>
</evidence>
<dbReference type="Proteomes" id="UP000249081">
    <property type="component" value="Unassembled WGS sequence"/>
</dbReference>
<proteinExistence type="predicted"/>
<organism evidence="1 2">
    <name type="scientific">Shackletoniella antarctica</name>
    <dbReference type="NCBI Taxonomy" id="268115"/>
    <lineage>
        <taxon>Bacteria</taxon>
        <taxon>Bacillati</taxon>
        <taxon>Cyanobacteriota</taxon>
        <taxon>Cyanophyceae</taxon>
        <taxon>Oculatellales</taxon>
        <taxon>Oculatellaceae</taxon>
        <taxon>Shackletoniella</taxon>
    </lineage>
</organism>
<accession>A0A2W4WFU9</accession>
<protein>
    <submittedName>
        <fullName evidence="1">Uncharacterized protein</fullName>
    </submittedName>
</protein>
<comment type="caution">
    <text evidence="1">The sequence shown here is derived from an EMBL/GenBank/DDBJ whole genome shotgun (WGS) entry which is preliminary data.</text>
</comment>
<reference evidence="1 2" key="2">
    <citation type="submission" date="2018-06" db="EMBL/GenBank/DDBJ databases">
        <title>Metagenomic assembly of (sub)arctic Cyanobacteria and their associated microbiome from non-axenic cultures.</title>
        <authorList>
            <person name="Baurain D."/>
        </authorList>
    </citation>
    <scope>NUCLEOTIDE SEQUENCE [LARGE SCALE GENOMIC DNA]</scope>
    <source>
        <strain evidence="1">ULC041bin1</strain>
    </source>
</reference>
<name>A0A2W4WFU9_9CYAN</name>